<feature type="chain" id="PRO_5019512269" description="DUF4468 domain-containing protein" evidence="1">
    <location>
        <begin position="21"/>
        <end position="219"/>
    </location>
</feature>
<keyword evidence="1" id="KW-0732">Signal</keyword>
<dbReference type="EMBL" id="RJJX01000032">
    <property type="protein sequence ID" value="RUT73001.1"/>
    <property type="molecule type" value="Genomic_DNA"/>
</dbReference>
<keyword evidence="3" id="KW-1185">Reference proteome</keyword>
<evidence type="ECO:0008006" key="4">
    <source>
        <dbReference type="Google" id="ProtNLM"/>
    </source>
</evidence>
<organism evidence="2 3">
    <name type="scientific">Ancylomarina longa</name>
    <dbReference type="NCBI Taxonomy" id="2487017"/>
    <lineage>
        <taxon>Bacteria</taxon>
        <taxon>Pseudomonadati</taxon>
        <taxon>Bacteroidota</taxon>
        <taxon>Bacteroidia</taxon>
        <taxon>Marinilabiliales</taxon>
        <taxon>Marinifilaceae</taxon>
        <taxon>Ancylomarina</taxon>
    </lineage>
</organism>
<evidence type="ECO:0000313" key="2">
    <source>
        <dbReference type="EMBL" id="RUT73001.1"/>
    </source>
</evidence>
<evidence type="ECO:0000313" key="3">
    <source>
        <dbReference type="Proteomes" id="UP000282985"/>
    </source>
</evidence>
<protein>
    <recommendedName>
        <fullName evidence="4">DUF4468 domain-containing protein</fullName>
    </recommendedName>
</protein>
<feature type="signal peptide" evidence="1">
    <location>
        <begin position="1"/>
        <end position="20"/>
    </location>
</feature>
<dbReference type="AlphaFoldDB" id="A0A434AF09"/>
<dbReference type="OrthoDB" id="1118807at2"/>
<name>A0A434AF09_9BACT</name>
<dbReference type="RefSeq" id="WP_127344903.1">
    <property type="nucleotide sequence ID" value="NZ_RJJX01000032.1"/>
</dbReference>
<gene>
    <name evidence="2" type="ORF">DLK05_15645</name>
</gene>
<proteinExistence type="predicted"/>
<sequence>MNKLLLLLVFLCLYPLTNEAQETNYWSNYPSYGIMQYNVLSPIDNLSAEQYYNPNFQAGLIVTKKHGILKVNGIRYNVADDEIECLIKKQHSTINFPKRINEVKIADECFEYKKFVVHHDSTYGYLNKIFDGKWKIYVRYSKKHKKGSSLKSIYLLEDGGNIPVKVASPQIILSRKFKDLQNQAYAYIKTNQLHWNQIQDVKKLFHYLQDLESNKVASR</sequence>
<dbReference type="Proteomes" id="UP000282985">
    <property type="component" value="Unassembled WGS sequence"/>
</dbReference>
<comment type="caution">
    <text evidence="2">The sequence shown here is derived from an EMBL/GenBank/DDBJ whole genome shotgun (WGS) entry which is preliminary data.</text>
</comment>
<accession>A0A434AF09</accession>
<reference evidence="2 3" key="1">
    <citation type="submission" date="2018-11" db="EMBL/GenBank/DDBJ databases">
        <title>Parancylomarina longa gen. nov., sp. nov., isolated from sediments of southern Okinawa.</title>
        <authorList>
            <person name="Fu T."/>
        </authorList>
    </citation>
    <scope>NUCLEOTIDE SEQUENCE [LARGE SCALE GENOMIC DNA]</scope>
    <source>
        <strain evidence="2 3">T3-2 S1-C</strain>
    </source>
</reference>
<evidence type="ECO:0000256" key="1">
    <source>
        <dbReference type="SAM" id="SignalP"/>
    </source>
</evidence>